<dbReference type="SUPFAM" id="SSF54373">
    <property type="entry name" value="FAD-linked reductases, C-terminal domain"/>
    <property type="match status" value="1"/>
</dbReference>
<evidence type="ECO:0000256" key="7">
    <source>
        <dbReference type="SAM" id="SignalP"/>
    </source>
</evidence>
<dbReference type="Gene3D" id="3.30.560.10">
    <property type="entry name" value="Glucose Oxidase, domain 3"/>
    <property type="match status" value="1"/>
</dbReference>
<accession>A0AAD6SG46</accession>
<reference evidence="9" key="1">
    <citation type="submission" date="2023-03" db="EMBL/GenBank/DDBJ databases">
        <title>Massive genome expansion in bonnet fungi (Mycena s.s.) driven by repeated elements and novel gene families across ecological guilds.</title>
        <authorList>
            <consortium name="Lawrence Berkeley National Laboratory"/>
            <person name="Harder C.B."/>
            <person name="Miyauchi S."/>
            <person name="Viragh M."/>
            <person name="Kuo A."/>
            <person name="Thoen E."/>
            <person name="Andreopoulos B."/>
            <person name="Lu D."/>
            <person name="Skrede I."/>
            <person name="Drula E."/>
            <person name="Henrissat B."/>
            <person name="Morin E."/>
            <person name="Kohler A."/>
            <person name="Barry K."/>
            <person name="LaButti K."/>
            <person name="Morin E."/>
            <person name="Salamov A."/>
            <person name="Lipzen A."/>
            <person name="Mereny Z."/>
            <person name="Hegedus B."/>
            <person name="Baldrian P."/>
            <person name="Stursova M."/>
            <person name="Weitz H."/>
            <person name="Taylor A."/>
            <person name="Grigoriev I.V."/>
            <person name="Nagy L.G."/>
            <person name="Martin F."/>
            <person name="Kauserud H."/>
        </authorList>
    </citation>
    <scope>NUCLEOTIDE SEQUENCE</scope>
    <source>
        <strain evidence="9">CBHHK200</strain>
    </source>
</reference>
<protein>
    <submittedName>
        <fullName evidence="9">Alcohol oxidase</fullName>
    </submittedName>
</protein>
<dbReference type="PIRSF" id="PIRSF000137">
    <property type="entry name" value="Alcohol_oxidase"/>
    <property type="match status" value="1"/>
</dbReference>
<evidence type="ECO:0000256" key="4">
    <source>
        <dbReference type="ARBA" id="ARBA00022827"/>
    </source>
</evidence>
<comment type="caution">
    <text evidence="9">The sequence shown here is derived from an EMBL/GenBank/DDBJ whole genome shotgun (WGS) entry which is preliminary data.</text>
</comment>
<evidence type="ECO:0000313" key="9">
    <source>
        <dbReference type="EMBL" id="KAJ7026999.1"/>
    </source>
</evidence>
<gene>
    <name evidence="9" type="ORF">C8F04DRAFT_1123542</name>
</gene>
<feature type="signal peptide" evidence="7">
    <location>
        <begin position="1"/>
        <end position="18"/>
    </location>
</feature>
<feature type="active site" description="Proton acceptor" evidence="5">
    <location>
        <position position="575"/>
    </location>
</feature>
<dbReference type="SUPFAM" id="SSF51905">
    <property type="entry name" value="FAD/NAD(P)-binding domain"/>
    <property type="match status" value="1"/>
</dbReference>
<dbReference type="InterPro" id="IPR012132">
    <property type="entry name" value="GMC_OxRdtase"/>
</dbReference>
<name>A0AAD6SG46_9AGAR</name>
<dbReference type="Proteomes" id="UP001218188">
    <property type="component" value="Unassembled WGS sequence"/>
</dbReference>
<feature type="chain" id="PRO_5042117043" evidence="7">
    <location>
        <begin position="19"/>
        <end position="596"/>
    </location>
</feature>
<dbReference type="PANTHER" id="PTHR11552:SF147">
    <property type="entry name" value="CHOLINE DEHYDROGENASE, MITOCHONDRIAL"/>
    <property type="match status" value="1"/>
</dbReference>
<keyword evidence="4 6" id="KW-0274">FAD</keyword>
<evidence type="ECO:0000256" key="1">
    <source>
        <dbReference type="ARBA" id="ARBA00001974"/>
    </source>
</evidence>
<feature type="domain" description="Glucose-methanol-choline oxidoreductase N-terminal" evidence="8">
    <location>
        <begin position="303"/>
        <end position="317"/>
    </location>
</feature>
<dbReference type="EMBL" id="JARJCM010000130">
    <property type="protein sequence ID" value="KAJ7026999.1"/>
    <property type="molecule type" value="Genomic_DNA"/>
</dbReference>
<comment type="similarity">
    <text evidence="2">Belongs to the GMC oxidoreductase family.</text>
</comment>
<proteinExistence type="inferred from homology"/>
<keyword evidence="7" id="KW-0732">Signal</keyword>
<dbReference type="PANTHER" id="PTHR11552">
    <property type="entry name" value="GLUCOSE-METHANOL-CHOLINE GMC OXIDOREDUCTASE"/>
    <property type="match status" value="1"/>
</dbReference>
<evidence type="ECO:0000256" key="6">
    <source>
        <dbReference type="PIRSR" id="PIRSR000137-2"/>
    </source>
</evidence>
<dbReference type="GO" id="GO:0016614">
    <property type="term" value="F:oxidoreductase activity, acting on CH-OH group of donors"/>
    <property type="evidence" value="ECO:0007669"/>
    <property type="project" value="InterPro"/>
</dbReference>
<evidence type="ECO:0000256" key="5">
    <source>
        <dbReference type="PIRSR" id="PIRSR000137-1"/>
    </source>
</evidence>
<comment type="cofactor">
    <cofactor evidence="1 6">
        <name>FAD</name>
        <dbReference type="ChEBI" id="CHEBI:57692"/>
    </cofactor>
</comment>
<keyword evidence="3" id="KW-0285">Flavoprotein</keyword>
<evidence type="ECO:0000313" key="10">
    <source>
        <dbReference type="Proteomes" id="UP001218188"/>
    </source>
</evidence>
<feature type="active site" description="Proton donor" evidence="5">
    <location>
        <position position="531"/>
    </location>
</feature>
<dbReference type="InterPro" id="IPR007867">
    <property type="entry name" value="GMC_OxRtase_C"/>
</dbReference>
<evidence type="ECO:0000259" key="8">
    <source>
        <dbReference type="PROSITE" id="PS00624"/>
    </source>
</evidence>
<dbReference type="Gene3D" id="3.50.50.60">
    <property type="entry name" value="FAD/NAD(P)-binding domain"/>
    <property type="match status" value="1"/>
</dbReference>
<dbReference type="InterPro" id="IPR036188">
    <property type="entry name" value="FAD/NAD-bd_sf"/>
</dbReference>
<dbReference type="GO" id="GO:0050660">
    <property type="term" value="F:flavin adenine dinucleotide binding"/>
    <property type="evidence" value="ECO:0007669"/>
    <property type="project" value="InterPro"/>
</dbReference>
<evidence type="ECO:0000256" key="3">
    <source>
        <dbReference type="ARBA" id="ARBA00022630"/>
    </source>
</evidence>
<evidence type="ECO:0000256" key="2">
    <source>
        <dbReference type="ARBA" id="ARBA00010790"/>
    </source>
</evidence>
<sequence length="596" mass="63609">MFPLAALVTLVLVTASQSKIYNSVSDLPGLKYDFIIVGGGTAGSVVANRLTENANFSVLVLEGGVTNQGVVDSEAPFLVGEMLAQPIWSWNYSTTPQVGLNGRTIPYQRARILGGCSAHNGMFYTRGSSDDFDRYAELTNDPGWSWDRVLPYFFKNERWTEPADHHDTRGQYNPAVHSTSGVTSVSLAGHRWPVAGRVIQTTKELPDEFPFNLDYNSGSPLGVGWLQFTIGGGERSSAATSYLTPQVQQRPNLHILLDARVVRLVANTTDDGQVAFHRVEFSHNQSPSLSIATANKEIVLSAGTANTPHILLNSGVGNKTELEELGIPVLLNLPSVGLNVSDHSAAIPSWIVNATGTETIQDVQGNITVFNEAFAEWNATKTGPFTVIGVTHVGWFRLNLSSAIFSGFGDPSAGPSTPHIEMKFTDGGFGSTGSQPGNFFSINVAVVSPMSRGSIKLNASDPSGPPLIDPGLLRSDFDVLAMREGIKMAKKFVTAPVWKGYILEETPALANATTDAALETFIRNTAGTSSHLVGSAGMSARDADYGVVDPDLRLKGASGLRIVDASVLPIVPSAHTQAAVYVVAERGADLIKAAWV</sequence>
<keyword evidence="10" id="KW-1185">Reference proteome</keyword>
<dbReference type="AlphaFoldDB" id="A0AAD6SG46"/>
<dbReference type="Pfam" id="PF05199">
    <property type="entry name" value="GMC_oxred_C"/>
    <property type="match status" value="1"/>
</dbReference>
<organism evidence="9 10">
    <name type="scientific">Mycena alexandri</name>
    <dbReference type="NCBI Taxonomy" id="1745969"/>
    <lineage>
        <taxon>Eukaryota</taxon>
        <taxon>Fungi</taxon>
        <taxon>Dikarya</taxon>
        <taxon>Basidiomycota</taxon>
        <taxon>Agaricomycotina</taxon>
        <taxon>Agaricomycetes</taxon>
        <taxon>Agaricomycetidae</taxon>
        <taxon>Agaricales</taxon>
        <taxon>Marasmiineae</taxon>
        <taxon>Mycenaceae</taxon>
        <taxon>Mycena</taxon>
    </lineage>
</organism>
<dbReference type="PROSITE" id="PS00624">
    <property type="entry name" value="GMC_OXRED_2"/>
    <property type="match status" value="1"/>
</dbReference>
<dbReference type="InterPro" id="IPR000172">
    <property type="entry name" value="GMC_OxRdtase_N"/>
</dbReference>
<dbReference type="Pfam" id="PF00732">
    <property type="entry name" value="GMC_oxred_N"/>
    <property type="match status" value="1"/>
</dbReference>
<feature type="binding site" evidence="6">
    <location>
        <position position="261"/>
    </location>
    <ligand>
        <name>FAD</name>
        <dbReference type="ChEBI" id="CHEBI:57692"/>
    </ligand>
</feature>